<keyword evidence="5 8" id="KW-0862">Zinc</keyword>
<dbReference type="GO" id="GO:0000977">
    <property type="term" value="F:RNA polymerase II transcription regulatory region sequence-specific DNA binding"/>
    <property type="evidence" value="ECO:0007669"/>
    <property type="project" value="TreeGrafter"/>
</dbReference>
<evidence type="ECO:0000256" key="4">
    <source>
        <dbReference type="ARBA" id="ARBA00022771"/>
    </source>
</evidence>
<accession>A0AAV1JG08</accession>
<evidence type="ECO:0000256" key="3">
    <source>
        <dbReference type="ARBA" id="ARBA00022737"/>
    </source>
</evidence>
<feature type="binding site" evidence="8">
    <location>
        <position position="237"/>
    </location>
    <ligand>
        <name>Zn(2+)</name>
        <dbReference type="ChEBI" id="CHEBI:29105"/>
    </ligand>
</feature>
<feature type="compositionally biased region" description="Basic and acidic residues" evidence="9">
    <location>
        <begin position="51"/>
        <end position="60"/>
    </location>
</feature>
<comment type="caution">
    <text evidence="12">The sequence shown here is derived from an EMBL/GenBank/DDBJ whole genome shotgun (WGS) entry which is preliminary data.</text>
</comment>
<feature type="domain" description="C2H2-type" evidence="10">
    <location>
        <begin position="525"/>
        <end position="552"/>
    </location>
</feature>
<feature type="binding site" evidence="8">
    <location>
        <position position="283"/>
    </location>
    <ligand>
        <name>Zn(2+)</name>
        <dbReference type="ChEBI" id="CHEBI:29105"/>
    </ligand>
</feature>
<dbReference type="GO" id="GO:0000981">
    <property type="term" value="F:DNA-binding transcription factor activity, RNA polymerase II-specific"/>
    <property type="evidence" value="ECO:0007669"/>
    <property type="project" value="TreeGrafter"/>
</dbReference>
<gene>
    <name evidence="12" type="ORF">LNINA_LOCUS7645</name>
</gene>
<protein>
    <submittedName>
        <fullName evidence="12">Uncharacterized protein</fullName>
    </submittedName>
</protein>
<keyword evidence="2 8" id="KW-0479">Metal-binding</keyword>
<keyword evidence="4 7" id="KW-0863">Zinc-finger</keyword>
<evidence type="ECO:0000256" key="8">
    <source>
        <dbReference type="PROSITE-ProRule" id="PRU01263"/>
    </source>
</evidence>
<evidence type="ECO:0000259" key="11">
    <source>
        <dbReference type="PROSITE" id="PS51915"/>
    </source>
</evidence>
<dbReference type="SUPFAM" id="SSF57667">
    <property type="entry name" value="beta-beta-alpha zinc fingers"/>
    <property type="match status" value="4"/>
</dbReference>
<dbReference type="PROSITE" id="PS00028">
    <property type="entry name" value="ZINC_FINGER_C2H2_1"/>
    <property type="match status" value="5"/>
</dbReference>
<dbReference type="InterPro" id="IPR013087">
    <property type="entry name" value="Znf_C2H2_type"/>
</dbReference>
<feature type="domain" description="C2H2-type" evidence="10">
    <location>
        <begin position="498"/>
        <end position="525"/>
    </location>
</feature>
<feature type="binding site" evidence="8">
    <location>
        <position position="234"/>
    </location>
    <ligand>
        <name>Zn(2+)</name>
        <dbReference type="ChEBI" id="CHEBI:29105"/>
    </ligand>
</feature>
<feature type="domain" description="C2H2-type" evidence="10">
    <location>
        <begin position="416"/>
        <end position="438"/>
    </location>
</feature>
<dbReference type="InterPro" id="IPR012934">
    <property type="entry name" value="Znf_AD"/>
</dbReference>
<dbReference type="Pfam" id="PF00096">
    <property type="entry name" value="zf-C2H2"/>
    <property type="match status" value="4"/>
</dbReference>
<dbReference type="SUPFAM" id="SSF57716">
    <property type="entry name" value="Glucocorticoid receptor-like (DNA-binding domain)"/>
    <property type="match status" value="1"/>
</dbReference>
<evidence type="ECO:0000256" key="7">
    <source>
        <dbReference type="PROSITE-ProRule" id="PRU00042"/>
    </source>
</evidence>
<feature type="domain" description="C2H2-type" evidence="10">
    <location>
        <begin position="443"/>
        <end position="470"/>
    </location>
</feature>
<dbReference type="PANTHER" id="PTHR24381:SF393">
    <property type="entry name" value="CHROMATIN-LINKED ADAPTOR FOR MSL PROTEINS, ISOFORM B"/>
    <property type="match status" value="1"/>
</dbReference>
<reference evidence="12 13" key="1">
    <citation type="submission" date="2023-11" db="EMBL/GenBank/DDBJ databases">
        <authorList>
            <person name="Okamura Y."/>
        </authorList>
    </citation>
    <scope>NUCLEOTIDE SEQUENCE [LARGE SCALE GENOMIC DNA]</scope>
</reference>
<evidence type="ECO:0000259" key="10">
    <source>
        <dbReference type="PROSITE" id="PS50157"/>
    </source>
</evidence>
<sequence length="633" mass="73415">MSKYNQQTHVIVVDEAIERLDPCVILQTILFGVFNNSSMISTENIPGSSKPRNENHRDSLEISPLTKRPRADMTANEKSITLNVYRHLTRSSECYGPSKGENIQKTAEIIGTSFRTVQRIIHEYKVTGKVTTPNRSKPKYDIVGTLDDFILSAIRRKVNEFYLNKEHPTLDQITHAINNDDSLPSFSRSTVYKILKKLNFKNMKPSRKQMHPNIPSGFNDEMREKHNVNLNNVCRICLNCDDNTINLFEEDIKSKEILKTIFECFQVELCKDTYLPSIICSGCVKELEVVEAFRQKCVTFNERFLEFLNTKEAKPIDQSEDFIKIVIDSIDPLLEIKQEQLEIDNNLRECMTCNEKFESDQLLELHMLKHERAGHLTLITGVGGNRRYQCTRCTFSTPHSQTLVNHIRRHNGERPFHCECGKSFTQSSSLSAHRKTHSATACFICPVCGRQFKHSFSLKKHSSVHETAQFTCTICQKKLKTQKSLEDHIHRHNNVRNYNCEDCGDTFVTSSELLNHQKKHKNKFVECHLCGYKTHAKKNLIIHLKRHTGDKSYKCDVCSDMFFSRSDVERHQRVHTGEKPYNCPVCLQGFRYSTGVNKHMLTIHNVKYKWADAKWTKPRINNVRSLREQYTFK</sequence>
<feature type="domain" description="ZAD" evidence="11">
    <location>
        <begin position="232"/>
        <end position="307"/>
    </location>
</feature>
<feature type="region of interest" description="Disordered" evidence="9">
    <location>
        <begin position="43"/>
        <end position="63"/>
    </location>
</feature>
<dbReference type="GO" id="GO:0005634">
    <property type="term" value="C:nucleus"/>
    <property type="evidence" value="ECO:0007669"/>
    <property type="project" value="UniProtKB-SubCell"/>
</dbReference>
<feature type="domain" description="C2H2-type" evidence="10">
    <location>
        <begin position="553"/>
        <end position="580"/>
    </location>
</feature>
<evidence type="ECO:0000256" key="1">
    <source>
        <dbReference type="ARBA" id="ARBA00004123"/>
    </source>
</evidence>
<proteinExistence type="predicted"/>
<feature type="domain" description="C2H2-type" evidence="10">
    <location>
        <begin position="388"/>
        <end position="415"/>
    </location>
</feature>
<dbReference type="FunFam" id="3.30.160.60:FF:002343">
    <property type="entry name" value="Zinc finger protein 33A"/>
    <property type="match status" value="2"/>
</dbReference>
<keyword evidence="3" id="KW-0677">Repeat</keyword>
<dbReference type="SMART" id="SM00355">
    <property type="entry name" value="ZnF_C2H2"/>
    <property type="match status" value="9"/>
</dbReference>
<evidence type="ECO:0000313" key="12">
    <source>
        <dbReference type="EMBL" id="CAK1548228.1"/>
    </source>
</evidence>
<dbReference type="PROSITE" id="PS50157">
    <property type="entry name" value="ZINC_FINGER_C2H2_2"/>
    <property type="match status" value="8"/>
</dbReference>
<dbReference type="SMART" id="SM00868">
    <property type="entry name" value="zf-AD"/>
    <property type="match status" value="1"/>
</dbReference>
<evidence type="ECO:0000313" key="13">
    <source>
        <dbReference type="Proteomes" id="UP001497472"/>
    </source>
</evidence>
<dbReference type="EMBL" id="CAVLEF010000010">
    <property type="protein sequence ID" value="CAK1548228.1"/>
    <property type="molecule type" value="Genomic_DNA"/>
</dbReference>
<comment type="subcellular location">
    <subcellularLocation>
        <location evidence="1">Nucleus</location>
    </subcellularLocation>
</comment>
<evidence type="ECO:0000256" key="6">
    <source>
        <dbReference type="ARBA" id="ARBA00023242"/>
    </source>
</evidence>
<name>A0AAV1JG08_9NEOP</name>
<keyword evidence="6" id="KW-0539">Nucleus</keyword>
<feature type="domain" description="C2H2-type" evidence="10">
    <location>
        <begin position="470"/>
        <end position="497"/>
    </location>
</feature>
<keyword evidence="13" id="KW-1185">Reference proteome</keyword>
<feature type="binding site" evidence="8">
    <location>
        <position position="280"/>
    </location>
    <ligand>
        <name>Zn(2+)</name>
        <dbReference type="ChEBI" id="CHEBI:29105"/>
    </ligand>
</feature>
<dbReference type="Gene3D" id="3.30.160.60">
    <property type="entry name" value="Classic Zinc Finger"/>
    <property type="match status" value="6"/>
</dbReference>
<dbReference type="AlphaFoldDB" id="A0AAV1JG08"/>
<dbReference type="PROSITE" id="PS51915">
    <property type="entry name" value="ZAD"/>
    <property type="match status" value="1"/>
</dbReference>
<feature type="domain" description="C2H2-type" evidence="10">
    <location>
        <begin position="581"/>
        <end position="609"/>
    </location>
</feature>
<evidence type="ECO:0000256" key="5">
    <source>
        <dbReference type="ARBA" id="ARBA00022833"/>
    </source>
</evidence>
<organism evidence="12 13">
    <name type="scientific">Leptosia nina</name>
    <dbReference type="NCBI Taxonomy" id="320188"/>
    <lineage>
        <taxon>Eukaryota</taxon>
        <taxon>Metazoa</taxon>
        <taxon>Ecdysozoa</taxon>
        <taxon>Arthropoda</taxon>
        <taxon>Hexapoda</taxon>
        <taxon>Insecta</taxon>
        <taxon>Pterygota</taxon>
        <taxon>Neoptera</taxon>
        <taxon>Endopterygota</taxon>
        <taxon>Lepidoptera</taxon>
        <taxon>Glossata</taxon>
        <taxon>Ditrysia</taxon>
        <taxon>Papilionoidea</taxon>
        <taxon>Pieridae</taxon>
        <taxon>Pierinae</taxon>
        <taxon>Leptosia</taxon>
    </lineage>
</organism>
<dbReference type="PANTHER" id="PTHR24381">
    <property type="entry name" value="ZINC FINGER PROTEIN"/>
    <property type="match status" value="1"/>
</dbReference>
<evidence type="ECO:0000256" key="2">
    <source>
        <dbReference type="ARBA" id="ARBA00022723"/>
    </source>
</evidence>
<dbReference type="Pfam" id="PF07776">
    <property type="entry name" value="zf-AD"/>
    <property type="match status" value="1"/>
</dbReference>
<dbReference type="GO" id="GO:0008270">
    <property type="term" value="F:zinc ion binding"/>
    <property type="evidence" value="ECO:0007669"/>
    <property type="project" value="UniProtKB-UniRule"/>
</dbReference>
<evidence type="ECO:0000256" key="9">
    <source>
        <dbReference type="SAM" id="MobiDB-lite"/>
    </source>
</evidence>
<dbReference type="Gene3D" id="3.40.1800.20">
    <property type="match status" value="1"/>
</dbReference>
<dbReference type="Proteomes" id="UP001497472">
    <property type="component" value="Unassembled WGS sequence"/>
</dbReference>
<dbReference type="InterPro" id="IPR036236">
    <property type="entry name" value="Znf_C2H2_sf"/>
</dbReference>